<dbReference type="KEGG" id="nay:HYG81_02020"/>
<feature type="transmembrane region" description="Helical" evidence="2">
    <location>
        <begin position="317"/>
        <end position="338"/>
    </location>
</feature>
<dbReference type="Proteomes" id="UP000510869">
    <property type="component" value="Chromosome"/>
</dbReference>
<feature type="transmembrane region" description="Helical" evidence="2">
    <location>
        <begin position="370"/>
        <end position="392"/>
    </location>
</feature>
<sequence>MAIDRRTLIAFGALALVLVVLVLGSSATTPSSGAAVDRQEQLVTVDEDSSLWPYTSSATKFEERTLALNVVVAGDPADTRRHLKQRSRGGWNETAPEQEDVSAASSDEAVGTSTAWGSADGSTRYVYVASDDDPSSGRWLDESYQLHDGEYLGSRHHIRAYASPDDGDEWTAMQAHREHWDWFRLSHTVTSAEDSQQYVEREFMGRRYVSNVSRDYLGNDRGFDSDGWVTSIEIDTDVGNDGDDTDDGSPVHLAMIGLLPGALLGGRVASRTVPREFDSLRVRHSFLLAGSLIGLYLFVRFGAIAVEARLGSLDPRFIAGAFYPLLVIGLPVCTYYFARPLDRPTAFAVSSVGFATAILLDYTALGVTRLPVTVFVHRFSTAIALGFIAVGASHAERIDPEDHGFVRMGALLWGVTLLVPLLRFL</sequence>
<feature type="region of interest" description="Disordered" evidence="1">
    <location>
        <begin position="79"/>
        <end position="115"/>
    </location>
</feature>
<keyword evidence="4" id="KW-1185">Reference proteome</keyword>
<feature type="transmembrane region" description="Helical" evidence="2">
    <location>
        <begin position="404"/>
        <end position="422"/>
    </location>
</feature>
<name>A0A7D6GYC1_9EURY</name>
<keyword evidence="2" id="KW-0812">Transmembrane</keyword>
<evidence type="ECO:0000256" key="2">
    <source>
        <dbReference type="SAM" id="Phobius"/>
    </source>
</evidence>
<proteinExistence type="predicted"/>
<keyword evidence="2" id="KW-0472">Membrane</keyword>
<accession>A0A7D6GYC1</accession>
<feature type="transmembrane region" description="Helical" evidence="2">
    <location>
        <begin position="286"/>
        <end position="305"/>
    </location>
</feature>
<gene>
    <name evidence="3" type="ORF">HYG81_02020</name>
</gene>
<protein>
    <submittedName>
        <fullName evidence="3">Uncharacterized protein</fullName>
    </submittedName>
</protein>
<feature type="transmembrane region" description="Helical" evidence="2">
    <location>
        <begin position="345"/>
        <end position="364"/>
    </location>
</feature>
<dbReference type="EMBL" id="CP059154">
    <property type="protein sequence ID" value="QLK27786.1"/>
    <property type="molecule type" value="Genomic_DNA"/>
</dbReference>
<evidence type="ECO:0000256" key="1">
    <source>
        <dbReference type="SAM" id="MobiDB-lite"/>
    </source>
</evidence>
<dbReference type="OrthoDB" id="343201at2157"/>
<organism evidence="3 4">
    <name type="scientific">Natrinema zhouii</name>
    <dbReference type="NCBI Taxonomy" id="1710539"/>
    <lineage>
        <taxon>Archaea</taxon>
        <taxon>Methanobacteriati</taxon>
        <taxon>Methanobacteriota</taxon>
        <taxon>Stenosarchaea group</taxon>
        <taxon>Halobacteria</taxon>
        <taxon>Halobacteriales</taxon>
        <taxon>Natrialbaceae</taxon>
        <taxon>Natrinema</taxon>
    </lineage>
</organism>
<keyword evidence="2" id="KW-1133">Transmembrane helix</keyword>
<evidence type="ECO:0000313" key="4">
    <source>
        <dbReference type="Proteomes" id="UP000510869"/>
    </source>
</evidence>
<evidence type="ECO:0000313" key="3">
    <source>
        <dbReference type="EMBL" id="QLK27786.1"/>
    </source>
</evidence>
<dbReference type="AlphaFoldDB" id="A0A7D6GYC1"/>
<reference evidence="3 4" key="1">
    <citation type="submission" date="2020-07" db="EMBL/GenBank/DDBJ databases">
        <title>Natrinema (YPL30) sp. nov. and Haloterrigena xxxxxx (YPL8) sp. nov., isolated from a salt mine.</title>
        <authorList>
            <person name="Cui H."/>
        </authorList>
    </citation>
    <scope>NUCLEOTIDE SEQUENCE [LARGE SCALE GENOMIC DNA]</scope>
    <source>
        <strain evidence="3 4">YPL13</strain>
    </source>
</reference>